<dbReference type="EMBL" id="SSOD01000002">
    <property type="protein sequence ID" value="THF64354.1"/>
    <property type="molecule type" value="Genomic_DNA"/>
</dbReference>
<evidence type="ECO:0000313" key="3">
    <source>
        <dbReference type="Proteomes" id="UP000307956"/>
    </source>
</evidence>
<dbReference type="OrthoDB" id="8945404at2"/>
<proteinExistence type="predicted"/>
<reference evidence="2 3" key="1">
    <citation type="submission" date="2019-04" db="EMBL/GenBank/DDBJ databases">
        <title>Azoarcus rhizosphaerae sp. nov. isolated from rhizosphere of Ficus religiosa.</title>
        <authorList>
            <person name="Lin S.-Y."/>
            <person name="Hameed A."/>
            <person name="Hsu Y.-H."/>
            <person name="Young C.-C."/>
        </authorList>
    </citation>
    <scope>NUCLEOTIDE SEQUENCE [LARGE SCALE GENOMIC DNA]</scope>
    <source>
        <strain evidence="2 3">CC-YHH848</strain>
    </source>
</reference>
<organism evidence="2 3">
    <name type="scientific">Pseudothauera rhizosphaerae</name>
    <dbReference type="NCBI Taxonomy" id="2565932"/>
    <lineage>
        <taxon>Bacteria</taxon>
        <taxon>Pseudomonadati</taxon>
        <taxon>Pseudomonadota</taxon>
        <taxon>Betaproteobacteria</taxon>
        <taxon>Rhodocyclales</taxon>
        <taxon>Zoogloeaceae</taxon>
        <taxon>Pseudothauera</taxon>
    </lineage>
</organism>
<evidence type="ECO:0000313" key="2">
    <source>
        <dbReference type="EMBL" id="THF64354.1"/>
    </source>
</evidence>
<dbReference type="Proteomes" id="UP000307956">
    <property type="component" value="Unassembled WGS sequence"/>
</dbReference>
<protein>
    <submittedName>
        <fullName evidence="2">Uncharacterized protein</fullName>
    </submittedName>
</protein>
<comment type="caution">
    <text evidence="2">The sequence shown here is derived from an EMBL/GenBank/DDBJ whole genome shotgun (WGS) entry which is preliminary data.</text>
</comment>
<evidence type="ECO:0000256" key="1">
    <source>
        <dbReference type="SAM" id="MobiDB-lite"/>
    </source>
</evidence>
<name>A0A4S4AWD5_9RHOO</name>
<sequence length="142" mass="15401">MAASFVREERYLVIKIKDAREYLDAQDQHLLDEIAQRVEFGRIGAGKSCLQCVVVEHDWPEYEPTWTAIEARMTANEHPRCDGAAPAEGGLNNTGSSASDNLPDSIAEGAAVQQPAPVAAVPAEAPAAEDVTRRAMRVLDEN</sequence>
<accession>A0A4S4AWD5</accession>
<dbReference type="AlphaFoldDB" id="A0A4S4AWD5"/>
<feature type="compositionally biased region" description="Low complexity" evidence="1">
    <location>
        <begin position="107"/>
        <end position="127"/>
    </location>
</feature>
<dbReference type="RefSeq" id="WP_136383543.1">
    <property type="nucleotide sequence ID" value="NZ_SSOD01000002.1"/>
</dbReference>
<keyword evidence="3" id="KW-1185">Reference proteome</keyword>
<feature type="region of interest" description="Disordered" evidence="1">
    <location>
        <begin position="77"/>
        <end position="127"/>
    </location>
</feature>
<feature type="compositionally biased region" description="Polar residues" evidence="1">
    <location>
        <begin position="91"/>
        <end position="102"/>
    </location>
</feature>
<gene>
    <name evidence="2" type="ORF">E6O51_03325</name>
</gene>